<evidence type="ECO:0000313" key="1">
    <source>
        <dbReference type="EMBL" id="DAD81028.1"/>
    </source>
</evidence>
<dbReference type="EMBL" id="BK014893">
    <property type="protein sequence ID" value="DAD81028.1"/>
    <property type="molecule type" value="Genomic_DNA"/>
</dbReference>
<name>A0A8S5MFP9_9CAUD</name>
<organism evidence="1">
    <name type="scientific">Siphoviridae sp. ctGFb30</name>
    <dbReference type="NCBI Taxonomy" id="2826219"/>
    <lineage>
        <taxon>Viruses</taxon>
        <taxon>Duplodnaviria</taxon>
        <taxon>Heunggongvirae</taxon>
        <taxon>Uroviricota</taxon>
        <taxon>Caudoviricetes</taxon>
    </lineage>
</organism>
<protein>
    <submittedName>
        <fullName evidence="1">Uncharacterized protein</fullName>
    </submittedName>
</protein>
<sequence length="73" mass="8036">MTGNAAISANNIAKNASQLSRHHLFRAERFRCFSLVKVTSIYFLAFGFSANADRSVPDILLNSSTALSDGRWT</sequence>
<accession>A0A8S5MFP9</accession>
<proteinExistence type="predicted"/>
<reference evidence="1" key="1">
    <citation type="journal article" date="2021" name="Proc. Natl. Acad. Sci. U.S.A.">
        <title>A Catalog of Tens of Thousands of Viruses from Human Metagenomes Reveals Hidden Associations with Chronic Diseases.</title>
        <authorList>
            <person name="Tisza M.J."/>
            <person name="Buck C.B."/>
        </authorList>
    </citation>
    <scope>NUCLEOTIDE SEQUENCE</scope>
    <source>
        <strain evidence="1">CtGFb30</strain>
    </source>
</reference>